<feature type="domain" description="DUF5672" evidence="1">
    <location>
        <begin position="362"/>
        <end position="490"/>
    </location>
</feature>
<dbReference type="InterPro" id="IPR043729">
    <property type="entry name" value="DUF5672"/>
</dbReference>
<protein>
    <recommendedName>
        <fullName evidence="1">DUF5672 domain-containing protein</fullName>
    </recommendedName>
</protein>
<dbReference type="AlphaFoldDB" id="A0A6C0AN47"/>
<name>A0A6C0AN47_9ZZZZ</name>
<reference evidence="2" key="1">
    <citation type="journal article" date="2020" name="Nature">
        <title>Giant virus diversity and host interactions through global metagenomics.</title>
        <authorList>
            <person name="Schulz F."/>
            <person name="Roux S."/>
            <person name="Paez-Espino D."/>
            <person name="Jungbluth S."/>
            <person name="Walsh D.A."/>
            <person name="Denef V.J."/>
            <person name="McMahon K.D."/>
            <person name="Konstantinidis K.T."/>
            <person name="Eloe-Fadrosh E.A."/>
            <person name="Kyrpides N.C."/>
            <person name="Woyke T."/>
        </authorList>
    </citation>
    <scope>NUCLEOTIDE SEQUENCE</scope>
    <source>
        <strain evidence="2">GVMAG-S-1101161-73</strain>
    </source>
</reference>
<dbReference type="Pfam" id="PF18922">
    <property type="entry name" value="DUF5672"/>
    <property type="match status" value="1"/>
</dbReference>
<evidence type="ECO:0000259" key="1">
    <source>
        <dbReference type="Pfam" id="PF18922"/>
    </source>
</evidence>
<dbReference type="EMBL" id="MN740731">
    <property type="protein sequence ID" value="QHS81229.1"/>
    <property type="molecule type" value="Genomic_DNA"/>
</dbReference>
<sequence>MFAHVLDYFKERNLQLDVYTNKMNQYGWLDFYEKRFGVTAWFPISFFNPDAYDYVFLLTDDDKGYTPFWNDKTRVIVIEHDGKRKLDLRSYFTIQTRQFKLRNPPSDPNTWMLPVWNNIMHEKYEKLTVLSIGNASNRINLESLFTNFSDIDFILVDRHMDTRKTGGNITRYNSLDATRLIEFATKAHYIIFWPTTAFSQEHMNNSMSGSFPLAFSVGTPLILPESFIEPLSLECIGISDSPLKAICLEKPSEDLVASVLKQRCAFLGRRDQIYDSLFRGSSEKVLSLQPSRGMYTAVMVEPRKHGAMEFVLKNFLENLDARWGFMIFHGTTNKEWLEAIISKFPGDTQRIKLVSLGIPSMDIHGYSKLITTADFIEQIPTETFLIFQTDTMISPAGKDLIYEFIDYDYVGAPWPRSILRESCNVGNGGLSLRKKSKMLEIIKSRTYPFQCHEDLFYCINHTVPMYKPTWEKAKLFSIESIYSPRTFGLHKAWKHIPVEQLEEQFPGIGQLKIFDQGKYN</sequence>
<organism evidence="2">
    <name type="scientific">viral metagenome</name>
    <dbReference type="NCBI Taxonomy" id="1070528"/>
    <lineage>
        <taxon>unclassified sequences</taxon>
        <taxon>metagenomes</taxon>
        <taxon>organismal metagenomes</taxon>
    </lineage>
</organism>
<accession>A0A6C0AN47</accession>
<proteinExistence type="predicted"/>
<evidence type="ECO:0000313" key="2">
    <source>
        <dbReference type="EMBL" id="QHS81229.1"/>
    </source>
</evidence>